<name>A0A8K0X058_9PEZI</name>
<keyword evidence="2" id="KW-0472">Membrane</keyword>
<evidence type="ECO:0000313" key="3">
    <source>
        <dbReference type="EMBL" id="KAH7349909.1"/>
    </source>
</evidence>
<accession>A0A8K0X058</accession>
<evidence type="ECO:0000256" key="2">
    <source>
        <dbReference type="SAM" id="Phobius"/>
    </source>
</evidence>
<keyword evidence="2" id="KW-1133">Transmembrane helix</keyword>
<feature type="compositionally biased region" description="Polar residues" evidence="1">
    <location>
        <begin position="86"/>
        <end position="95"/>
    </location>
</feature>
<evidence type="ECO:0000256" key="1">
    <source>
        <dbReference type="SAM" id="MobiDB-lite"/>
    </source>
</evidence>
<evidence type="ECO:0008006" key="5">
    <source>
        <dbReference type="Google" id="ProtNLM"/>
    </source>
</evidence>
<dbReference type="OrthoDB" id="4728778at2759"/>
<dbReference type="EMBL" id="JAGPXD010000006">
    <property type="protein sequence ID" value="KAH7349909.1"/>
    <property type="molecule type" value="Genomic_DNA"/>
</dbReference>
<comment type="caution">
    <text evidence="3">The sequence shown here is derived from an EMBL/GenBank/DDBJ whole genome shotgun (WGS) entry which is preliminary data.</text>
</comment>
<dbReference type="AlphaFoldDB" id="A0A8K0X058"/>
<feature type="transmembrane region" description="Helical" evidence="2">
    <location>
        <begin position="41"/>
        <end position="60"/>
    </location>
</feature>
<keyword evidence="2" id="KW-0812">Transmembrane</keyword>
<dbReference type="Proteomes" id="UP000813385">
    <property type="component" value="Unassembled WGS sequence"/>
</dbReference>
<evidence type="ECO:0000313" key="4">
    <source>
        <dbReference type="Proteomes" id="UP000813385"/>
    </source>
</evidence>
<feature type="region of interest" description="Disordered" evidence="1">
    <location>
        <begin position="86"/>
        <end position="118"/>
    </location>
</feature>
<reference evidence="3" key="1">
    <citation type="journal article" date="2021" name="Nat. Commun.">
        <title>Genetic determinants of endophytism in the Arabidopsis root mycobiome.</title>
        <authorList>
            <person name="Mesny F."/>
            <person name="Miyauchi S."/>
            <person name="Thiergart T."/>
            <person name="Pickel B."/>
            <person name="Atanasova L."/>
            <person name="Karlsson M."/>
            <person name="Huettel B."/>
            <person name="Barry K.W."/>
            <person name="Haridas S."/>
            <person name="Chen C."/>
            <person name="Bauer D."/>
            <person name="Andreopoulos W."/>
            <person name="Pangilinan J."/>
            <person name="LaButti K."/>
            <person name="Riley R."/>
            <person name="Lipzen A."/>
            <person name="Clum A."/>
            <person name="Drula E."/>
            <person name="Henrissat B."/>
            <person name="Kohler A."/>
            <person name="Grigoriev I.V."/>
            <person name="Martin F.M."/>
            <person name="Hacquard S."/>
        </authorList>
    </citation>
    <scope>NUCLEOTIDE SEQUENCE</scope>
    <source>
        <strain evidence="3">MPI-CAGE-AT-0016</strain>
    </source>
</reference>
<protein>
    <recommendedName>
        <fullName evidence="5">LITAF domain-containing protein</fullName>
    </recommendedName>
</protein>
<proteinExistence type="predicted"/>
<keyword evidence="4" id="KW-1185">Reference proteome</keyword>
<organism evidence="3 4">
    <name type="scientific">Plectosphaerella cucumerina</name>
    <dbReference type="NCBI Taxonomy" id="40658"/>
    <lineage>
        <taxon>Eukaryota</taxon>
        <taxon>Fungi</taxon>
        <taxon>Dikarya</taxon>
        <taxon>Ascomycota</taxon>
        <taxon>Pezizomycotina</taxon>
        <taxon>Sordariomycetes</taxon>
        <taxon>Hypocreomycetidae</taxon>
        <taxon>Glomerellales</taxon>
        <taxon>Plectosphaerellaceae</taxon>
        <taxon>Plectosphaerella</taxon>
    </lineage>
</organism>
<gene>
    <name evidence="3" type="ORF">B0T11DRAFT_343092</name>
</gene>
<sequence length="364" mass="40292">MAPPPNPYKVTPGPDYSATALCPACAYRGSTIIVSKSDDSVGLFFIYILFCLSCACCLLGDTRDRSLLYYCERCGLRLVTDDNKGSQVRYDSSTLMPKPEETKGGQATPGSKVARSPFGLPPPLSRPNIVNIKARYQALTPVRKLVIETGRFGLPTKVTDPNNTTASTCVIESPGIPPEDPGAKKKERQFLQYQCAWALGSGLSRQTPHFRVNSLVDGTSRELAWVKLFGGSNWDAEIHVVAGEMTDDKKSFVERRIFAAEESDWSTSGPGVLWTSSEGLLLWSMRTLRDVEGINTRALCLLDAYDRLVIALRKIRLPEGGGKAWEMRVYAEVSERFMGEILASYTALRCQQERIVQEHIYDSS</sequence>